<evidence type="ECO:0000256" key="1">
    <source>
        <dbReference type="ARBA" id="ARBA00022679"/>
    </source>
</evidence>
<dbReference type="Gene3D" id="1.20.120.330">
    <property type="entry name" value="Nucleotidyltransferases domain 2"/>
    <property type="match status" value="2"/>
</dbReference>
<dbReference type="InterPro" id="IPR043519">
    <property type="entry name" value="NT_sf"/>
</dbReference>
<evidence type="ECO:0000256" key="5">
    <source>
        <dbReference type="ARBA" id="ARBA00022842"/>
    </source>
</evidence>
<dbReference type="InterPro" id="IPR005190">
    <property type="entry name" value="GlnE_rpt_dom"/>
</dbReference>
<evidence type="ECO:0000259" key="8">
    <source>
        <dbReference type="Pfam" id="PF08335"/>
    </source>
</evidence>
<dbReference type="GO" id="GO:0000820">
    <property type="term" value="P:regulation of glutamine family amino acid metabolic process"/>
    <property type="evidence" value="ECO:0007669"/>
    <property type="project" value="TreeGrafter"/>
</dbReference>
<dbReference type="KEGG" id="flh:EJ997_02205"/>
<dbReference type="InterPro" id="IPR013546">
    <property type="entry name" value="PII_UdlTrfase/GS_AdlTrfase"/>
</dbReference>
<evidence type="ECO:0000259" key="7">
    <source>
        <dbReference type="Pfam" id="PF03710"/>
    </source>
</evidence>
<dbReference type="NCBIfam" id="NF010707">
    <property type="entry name" value="PRK14109.1"/>
    <property type="match status" value="1"/>
</dbReference>
<dbReference type="EMBL" id="CP034593">
    <property type="protein sequence ID" value="AZQ76328.1"/>
    <property type="molecule type" value="Genomic_DNA"/>
</dbReference>
<dbReference type="AlphaFoldDB" id="A0A3S9PVG9"/>
<feature type="domain" description="PII-uridylyltransferase/Glutamine-synthetase adenylyltransferase" evidence="8">
    <location>
        <begin position="352"/>
        <end position="491"/>
    </location>
</feature>
<feature type="domain" description="Glutamate-ammonia ligase adenylyltransferase repeated" evidence="7">
    <location>
        <begin position="76"/>
        <end position="327"/>
    </location>
</feature>
<keyword evidence="4" id="KW-0067">ATP-binding</keyword>
<keyword evidence="6" id="KW-0511">Multifunctional enzyme</keyword>
<dbReference type="SUPFAM" id="SSF81593">
    <property type="entry name" value="Nucleotidyltransferase substrate binding subunit/domain"/>
    <property type="match status" value="2"/>
</dbReference>
<dbReference type="GO" id="GO:0008882">
    <property type="term" value="F:[glutamate-ammonia-ligase] adenylyltransferase activity"/>
    <property type="evidence" value="ECO:0007669"/>
    <property type="project" value="UniProtKB-EC"/>
</dbReference>
<keyword evidence="10" id="KW-1185">Reference proteome</keyword>
<evidence type="ECO:0000313" key="9">
    <source>
        <dbReference type="EMBL" id="AZQ76328.1"/>
    </source>
</evidence>
<dbReference type="OrthoDB" id="9759366at2"/>
<dbReference type="PANTHER" id="PTHR30621:SF0">
    <property type="entry name" value="BIFUNCTIONAL GLUTAMINE SYNTHETASE ADENYLYLTRANSFERASE_ADENYLYL-REMOVING ENZYME"/>
    <property type="match status" value="1"/>
</dbReference>
<name>A0A3S9PVG9_9ACTO</name>
<evidence type="ECO:0000256" key="2">
    <source>
        <dbReference type="ARBA" id="ARBA00022695"/>
    </source>
</evidence>
<dbReference type="RefSeq" id="WP_126703137.1">
    <property type="nucleotide sequence ID" value="NZ_CP034593.1"/>
</dbReference>
<feature type="domain" description="PII-uridylyltransferase/Glutamine-synthetase adenylyltransferase" evidence="8">
    <location>
        <begin position="855"/>
        <end position="997"/>
    </location>
</feature>
<proteinExistence type="predicted"/>
<dbReference type="EC" id="2.7.7.42" evidence="9"/>
<evidence type="ECO:0000256" key="6">
    <source>
        <dbReference type="ARBA" id="ARBA00023268"/>
    </source>
</evidence>
<dbReference type="SUPFAM" id="SSF81301">
    <property type="entry name" value="Nucleotidyltransferase"/>
    <property type="match status" value="2"/>
</dbReference>
<organism evidence="9 10">
    <name type="scientific">Flaviflexus ciconiae</name>
    <dbReference type="NCBI Taxonomy" id="2496867"/>
    <lineage>
        <taxon>Bacteria</taxon>
        <taxon>Bacillati</taxon>
        <taxon>Actinomycetota</taxon>
        <taxon>Actinomycetes</taxon>
        <taxon>Actinomycetales</taxon>
        <taxon>Actinomycetaceae</taxon>
        <taxon>Flaviflexus</taxon>
    </lineage>
</organism>
<gene>
    <name evidence="9" type="ORF">EJ997_02205</name>
</gene>
<accession>A0A3S9PVG9</accession>
<evidence type="ECO:0000256" key="4">
    <source>
        <dbReference type="ARBA" id="ARBA00022840"/>
    </source>
</evidence>
<dbReference type="GO" id="GO:0005524">
    <property type="term" value="F:ATP binding"/>
    <property type="evidence" value="ECO:0007669"/>
    <property type="project" value="UniProtKB-KW"/>
</dbReference>
<dbReference type="EC" id="2.7.7.89" evidence="9"/>
<dbReference type="Pfam" id="PF03710">
    <property type="entry name" value="GlnE"/>
    <property type="match status" value="2"/>
</dbReference>
<evidence type="ECO:0000256" key="3">
    <source>
        <dbReference type="ARBA" id="ARBA00022741"/>
    </source>
</evidence>
<dbReference type="PANTHER" id="PTHR30621">
    <property type="entry name" value="GLUTAMINE SYNTHETASE ADENYLYLTRANSFERASE"/>
    <property type="match status" value="1"/>
</dbReference>
<feature type="domain" description="Glutamate-ammonia ligase adenylyltransferase repeated" evidence="7">
    <location>
        <begin position="599"/>
        <end position="833"/>
    </location>
</feature>
<dbReference type="Pfam" id="PF08335">
    <property type="entry name" value="GlnD_UR_UTase"/>
    <property type="match status" value="2"/>
</dbReference>
<protein>
    <submittedName>
        <fullName evidence="9">Bifunctional [glutamine synthetase] adenylyltransferase/[glutamine synthetase]-adenylyl-L-tyrosine phosphorylase</fullName>
        <ecNumber evidence="9">2.7.7.42</ecNumber>
        <ecNumber evidence="9">2.7.7.89</ecNumber>
    </submittedName>
</protein>
<keyword evidence="1 9" id="KW-0808">Transferase</keyword>
<keyword evidence="2 9" id="KW-0548">Nucleotidyltransferase</keyword>
<keyword evidence="3" id="KW-0547">Nucleotide-binding</keyword>
<dbReference type="Gene3D" id="3.30.460.10">
    <property type="entry name" value="Beta Polymerase, domain 2"/>
    <property type="match status" value="2"/>
</dbReference>
<dbReference type="InterPro" id="IPR023057">
    <property type="entry name" value="GlnE"/>
</dbReference>
<reference evidence="9 10" key="1">
    <citation type="submission" date="2018-12" db="EMBL/GenBank/DDBJ databases">
        <title>Complete genome sequence of Flaviflexus sp. H23T48.</title>
        <authorList>
            <person name="Bae J.-W."/>
            <person name="Lee J.-Y."/>
        </authorList>
    </citation>
    <scope>NUCLEOTIDE SEQUENCE [LARGE SCALE GENOMIC DNA]</scope>
    <source>
        <strain evidence="9 10">H23T48</strain>
    </source>
</reference>
<dbReference type="GO" id="GO:0005829">
    <property type="term" value="C:cytosol"/>
    <property type="evidence" value="ECO:0007669"/>
    <property type="project" value="TreeGrafter"/>
</dbReference>
<evidence type="ECO:0000313" key="10">
    <source>
        <dbReference type="Proteomes" id="UP000280344"/>
    </source>
</evidence>
<dbReference type="GO" id="GO:0047388">
    <property type="term" value="F:[glutamine synthetase]-adenylyl-L-tyrosine phosphorylase activity"/>
    <property type="evidence" value="ECO:0007669"/>
    <property type="project" value="UniProtKB-EC"/>
</dbReference>
<dbReference type="CDD" id="cd05401">
    <property type="entry name" value="NT_GlnE_GlnD_like"/>
    <property type="match status" value="2"/>
</dbReference>
<keyword evidence="5" id="KW-0460">Magnesium</keyword>
<dbReference type="Proteomes" id="UP000280344">
    <property type="component" value="Chromosome"/>
</dbReference>
<sequence length="1007" mass="110894">MRKDSPTSALRRLGFADPGRASKLLDGRIDEWEPILDELGNGADPDLGLLTLLRLTEASPHAMQTLLNSETIRRSVCAIAAMSSALGDMLITHPEWIDDLGDKVDISPDGTVFLEALDVKEGSSPSDVVAGVRWEDGVALLRTLYYRQLISIAARDLTSKNPVAEYRWVSESISDLVDGCLKGALALSRSVVPGSENVRLTIIAMGKTGARELNYISDVDVVYVGELADATGLSGTEMTSDAERVSEEEALEIATKLANAVSQAVSGPGAVMPLWPLDANLRPEGKDGPLVRTLASHVAYYERWAKDWEFQALLKARPAAGDEELGRAYVDAVATFVWSASQREGFVESSRQMRTRVESNIASQDAARQIKLGEGGLRDVEFTVQLLQLVHGRVDTSLRVRNTLDALAALRDGGYVARTDADELEGYYRFLRTLEHRIQLQKMRRSHVLPTQTDQLRRIARAMKIDRVATGEDLEKEWKKVRGAVRSLHKAIYYRPLLPAAARLRDDDISLDREAAADRLAGIGYRDPARAIDHISALTEGVSRTAKIQRQLLPVLLGWFAEGPEPDSGLLHFRILSETMGRTHWYMKLLRDSGMAARRLAHILSTSRYLAEAIPALPESVRWLEGNEELKPLSGTALRQELDALISRRNTHEGVAMAGRYLRRRILLRTGLGLVLGVIDTREAQASITMGAEIAVDAALRAATAKVLAGHDLEEAPSRYLVVGLGSFGAHEMSYGSDADILFVHEPLSDDKVFAQKIAVEIATTLIAVLKDGAEEPPLKIDADLRPEGRNGPLARSLASYEEYYDRWLETWERQALLIARPVAGDEELGESFIDLIDPIRYGEPLSPGEHRDVRRMKARIESERAPRGVEKTRHLKLGPGGISDVDWTVQYLQLDHGGSNPSLRTTSTLDGLVAATEAGLLSHGDADRLADAWLFAQHLRLAIVLGTGRTSGPRIDTVPTDSTELATIAALLSRDHEARQEVGETYLRLSRRARSVVERIFFGDDE</sequence>